<evidence type="ECO:0000256" key="1">
    <source>
        <dbReference type="SAM" id="MobiDB-lite"/>
    </source>
</evidence>
<gene>
    <name evidence="2" type="ORF">EVAR_8746_1</name>
</gene>
<accession>A0A4C1TTN4</accession>
<sequence>MSKIGTKIELRSESCLRDKRRNFFCPRGQCRRRKQRDPAHEVKHTRTSNPPDNRLPLQIVPSYLNIRAFKECAEHAIPRFGGKCLRQSSKGCRRVSRMLEIFLRALGGPLANDDRRKAPGTETVTATIDVQGLWF</sequence>
<organism evidence="2 3">
    <name type="scientific">Eumeta variegata</name>
    <name type="common">Bagworm moth</name>
    <name type="synonym">Eumeta japonica</name>
    <dbReference type="NCBI Taxonomy" id="151549"/>
    <lineage>
        <taxon>Eukaryota</taxon>
        <taxon>Metazoa</taxon>
        <taxon>Ecdysozoa</taxon>
        <taxon>Arthropoda</taxon>
        <taxon>Hexapoda</taxon>
        <taxon>Insecta</taxon>
        <taxon>Pterygota</taxon>
        <taxon>Neoptera</taxon>
        <taxon>Endopterygota</taxon>
        <taxon>Lepidoptera</taxon>
        <taxon>Glossata</taxon>
        <taxon>Ditrysia</taxon>
        <taxon>Tineoidea</taxon>
        <taxon>Psychidae</taxon>
        <taxon>Oiketicinae</taxon>
        <taxon>Eumeta</taxon>
    </lineage>
</organism>
<name>A0A4C1TTN4_EUMVA</name>
<reference evidence="2 3" key="1">
    <citation type="journal article" date="2019" name="Commun. Biol.">
        <title>The bagworm genome reveals a unique fibroin gene that provides high tensile strength.</title>
        <authorList>
            <person name="Kono N."/>
            <person name="Nakamura H."/>
            <person name="Ohtoshi R."/>
            <person name="Tomita M."/>
            <person name="Numata K."/>
            <person name="Arakawa K."/>
        </authorList>
    </citation>
    <scope>NUCLEOTIDE SEQUENCE [LARGE SCALE GENOMIC DNA]</scope>
</reference>
<protein>
    <submittedName>
        <fullName evidence="2">Uncharacterized protein</fullName>
    </submittedName>
</protein>
<dbReference type="Proteomes" id="UP000299102">
    <property type="component" value="Unassembled WGS sequence"/>
</dbReference>
<comment type="caution">
    <text evidence="2">The sequence shown here is derived from an EMBL/GenBank/DDBJ whole genome shotgun (WGS) entry which is preliminary data.</text>
</comment>
<evidence type="ECO:0000313" key="3">
    <source>
        <dbReference type="Proteomes" id="UP000299102"/>
    </source>
</evidence>
<dbReference type="AlphaFoldDB" id="A0A4C1TTN4"/>
<evidence type="ECO:0000313" key="2">
    <source>
        <dbReference type="EMBL" id="GBP17381.1"/>
    </source>
</evidence>
<proteinExistence type="predicted"/>
<feature type="region of interest" description="Disordered" evidence="1">
    <location>
        <begin position="32"/>
        <end position="54"/>
    </location>
</feature>
<keyword evidence="3" id="KW-1185">Reference proteome</keyword>
<dbReference type="EMBL" id="BGZK01000087">
    <property type="protein sequence ID" value="GBP17381.1"/>
    <property type="molecule type" value="Genomic_DNA"/>
</dbReference>